<dbReference type="InterPro" id="IPR022856">
    <property type="entry name" value="Ribosomal_eL21_arc"/>
</dbReference>
<dbReference type="SUPFAM" id="SSF50104">
    <property type="entry name" value="Translation proteins SH3-like domain"/>
    <property type="match status" value="1"/>
</dbReference>
<evidence type="ECO:0000256" key="2">
    <source>
        <dbReference type="ARBA" id="ARBA00022980"/>
    </source>
</evidence>
<evidence type="ECO:0000256" key="3">
    <source>
        <dbReference type="ARBA" id="ARBA00023274"/>
    </source>
</evidence>
<dbReference type="NCBIfam" id="NF003303">
    <property type="entry name" value="PRK04306.1"/>
    <property type="match status" value="1"/>
</dbReference>
<comment type="similarity">
    <text evidence="1 5">Belongs to the eukaryotic ribosomal protein eL21 family.</text>
</comment>
<evidence type="ECO:0000256" key="1">
    <source>
        <dbReference type="ARBA" id="ARBA00008427"/>
    </source>
</evidence>
<dbReference type="InterPro" id="IPR008991">
    <property type="entry name" value="Translation_prot_SH3-like_sf"/>
</dbReference>
<dbReference type="PANTHER" id="PTHR20981">
    <property type="entry name" value="60S RIBOSOMAL PROTEIN L21"/>
    <property type="match status" value="1"/>
</dbReference>
<accession>A0A166F9R5</accession>
<gene>
    <name evidence="5" type="primary">rpl21e</name>
    <name evidence="7" type="ORF">MBFIL_01570</name>
</gene>
<keyword evidence="8" id="KW-1185">Reference proteome</keyword>
<dbReference type="InterPro" id="IPR036948">
    <property type="entry name" value="Ribosomal_eL21_sf"/>
</dbReference>
<evidence type="ECO:0000313" key="7">
    <source>
        <dbReference type="EMBL" id="KZX17446.1"/>
    </source>
</evidence>
<sequence>MQRSRGLRSKTRNKMKSVKRPGRTNPITRKIQKFQEDDLVHIIIDPSIHKGQPHPRFHGKTAKVIGTRGRAYILGLNDGNKAKELIVVPEHLKLQE</sequence>
<dbReference type="InterPro" id="IPR001147">
    <property type="entry name" value="Ribosomal_eL21"/>
</dbReference>
<dbReference type="GO" id="GO:0006412">
    <property type="term" value="P:translation"/>
    <property type="evidence" value="ECO:0007669"/>
    <property type="project" value="UniProtKB-UniRule"/>
</dbReference>
<feature type="compositionally biased region" description="Basic residues" evidence="6">
    <location>
        <begin position="1"/>
        <end position="22"/>
    </location>
</feature>
<name>A0A166F9R5_9EURY</name>
<feature type="region of interest" description="Disordered" evidence="6">
    <location>
        <begin position="1"/>
        <end position="26"/>
    </location>
</feature>
<dbReference type="PATRIC" id="fig|55758.3.peg.176"/>
<keyword evidence="3 5" id="KW-0687">Ribonucleoprotein</keyword>
<protein>
    <recommendedName>
        <fullName evidence="4 5">Large ribosomal subunit protein eL21</fullName>
    </recommendedName>
</protein>
<evidence type="ECO:0000313" key="8">
    <source>
        <dbReference type="Proteomes" id="UP000077066"/>
    </source>
</evidence>
<dbReference type="Proteomes" id="UP000077066">
    <property type="component" value="Unassembled WGS sequence"/>
</dbReference>
<dbReference type="GO" id="GO:1990904">
    <property type="term" value="C:ribonucleoprotein complex"/>
    <property type="evidence" value="ECO:0007669"/>
    <property type="project" value="UniProtKB-KW"/>
</dbReference>
<dbReference type="HAMAP" id="MF_00369">
    <property type="entry name" value="Ribosomal_eL21"/>
    <property type="match status" value="1"/>
</dbReference>
<proteinExistence type="inferred from homology"/>
<organism evidence="7 8">
    <name type="scientific">Methanobrevibacter filiformis</name>
    <dbReference type="NCBI Taxonomy" id="55758"/>
    <lineage>
        <taxon>Archaea</taxon>
        <taxon>Methanobacteriati</taxon>
        <taxon>Methanobacteriota</taxon>
        <taxon>Methanomada group</taxon>
        <taxon>Methanobacteria</taxon>
        <taxon>Methanobacteriales</taxon>
        <taxon>Methanobacteriaceae</taxon>
        <taxon>Methanobrevibacter</taxon>
    </lineage>
</organism>
<dbReference type="AlphaFoldDB" id="A0A166F9R5"/>
<comment type="caution">
    <text evidence="7">The sequence shown here is derived from an EMBL/GenBank/DDBJ whole genome shotgun (WGS) entry which is preliminary data.</text>
</comment>
<dbReference type="EMBL" id="LWMT01000018">
    <property type="protein sequence ID" value="KZX17446.1"/>
    <property type="molecule type" value="Genomic_DNA"/>
</dbReference>
<dbReference type="OrthoDB" id="6295at2157"/>
<dbReference type="Pfam" id="PF01157">
    <property type="entry name" value="Ribosomal_L21e"/>
    <property type="match status" value="1"/>
</dbReference>
<dbReference type="GO" id="GO:0005840">
    <property type="term" value="C:ribosome"/>
    <property type="evidence" value="ECO:0007669"/>
    <property type="project" value="UniProtKB-KW"/>
</dbReference>
<keyword evidence="2 5" id="KW-0689">Ribosomal protein</keyword>
<dbReference type="GO" id="GO:0003735">
    <property type="term" value="F:structural constituent of ribosome"/>
    <property type="evidence" value="ECO:0007669"/>
    <property type="project" value="InterPro"/>
</dbReference>
<evidence type="ECO:0000256" key="4">
    <source>
        <dbReference type="ARBA" id="ARBA00035219"/>
    </source>
</evidence>
<dbReference type="STRING" id="55758.MBFIL_01570"/>
<reference evidence="7 8" key="1">
    <citation type="submission" date="2016-04" db="EMBL/GenBank/DDBJ databases">
        <title>Genome sequence of Methanobrevibacter filiformis DSM 11501.</title>
        <authorList>
            <person name="Poehlein A."/>
            <person name="Seedorf H."/>
            <person name="Daniel R."/>
        </authorList>
    </citation>
    <scope>NUCLEOTIDE SEQUENCE [LARGE SCALE GENOMIC DNA]</scope>
    <source>
        <strain evidence="7 8">DSM 11501</strain>
    </source>
</reference>
<evidence type="ECO:0000256" key="5">
    <source>
        <dbReference type="HAMAP-Rule" id="MF_00369"/>
    </source>
</evidence>
<dbReference type="Gene3D" id="2.30.30.70">
    <property type="entry name" value="Ribosomal protein L21"/>
    <property type="match status" value="1"/>
</dbReference>
<dbReference type="RefSeq" id="WP_066970519.1">
    <property type="nucleotide sequence ID" value="NZ_LWMT01000018.1"/>
</dbReference>
<evidence type="ECO:0000256" key="6">
    <source>
        <dbReference type="SAM" id="MobiDB-lite"/>
    </source>
</evidence>